<feature type="domain" description="WSC" evidence="4">
    <location>
        <begin position="31"/>
        <end position="133"/>
    </location>
</feature>
<keyword evidence="2" id="KW-1133">Transmembrane helix</keyword>
<keyword evidence="5" id="KW-1185">Reference proteome</keyword>
<feature type="compositionally biased region" description="Polar residues" evidence="1">
    <location>
        <begin position="199"/>
        <end position="208"/>
    </location>
</feature>
<dbReference type="OrthoDB" id="10061222at2759"/>
<reference evidence="6" key="1">
    <citation type="submission" date="2025-08" db="UniProtKB">
        <authorList>
            <consortium name="RefSeq"/>
        </authorList>
    </citation>
    <scope>IDENTIFICATION</scope>
    <source>
        <tissue evidence="6">Gonad</tissue>
    </source>
</reference>
<dbReference type="AlphaFoldDB" id="A0A6P4ZKX3"/>
<protein>
    <submittedName>
        <fullName evidence="6">Uncharacterized protein LOC109477729</fullName>
    </submittedName>
</protein>
<feature type="compositionally biased region" description="Basic and acidic residues" evidence="1">
    <location>
        <begin position="239"/>
        <end position="252"/>
    </location>
</feature>
<proteinExistence type="predicted"/>
<feature type="chain" id="PRO_5027947053" evidence="3">
    <location>
        <begin position="22"/>
        <end position="311"/>
    </location>
</feature>
<keyword evidence="2" id="KW-0472">Membrane</keyword>
<dbReference type="RefSeq" id="XP_019634634.1">
    <property type="nucleotide sequence ID" value="XM_019779075.1"/>
</dbReference>
<evidence type="ECO:0000256" key="2">
    <source>
        <dbReference type="SAM" id="Phobius"/>
    </source>
</evidence>
<dbReference type="KEGG" id="bbel:109477729"/>
<feature type="region of interest" description="Disordered" evidence="1">
    <location>
        <begin position="199"/>
        <end position="227"/>
    </location>
</feature>
<evidence type="ECO:0000313" key="6">
    <source>
        <dbReference type="RefSeq" id="XP_019634634.1"/>
    </source>
</evidence>
<sequence>MFKLVVFITMLVIPYLQRTVADCTDSYFVPDPVFVGCYQKTPSQADPFLPYEIQTAVFNASNCVSCCAAENQSFNFAGVVTRPNGQVRCLCGQRSENYYDSISNHHATGCLTCPGNSGQSCGDHARVSVYEVNTSVETTHLTTRPNVMSSISSTIDNMGASRENTAFIAGSAGGGAAVLLVVCGVVAVIIIRKRSSTSKKNNLPSASISLRDVGGGNPDDPSYQDVLPSGAQHQYATVREDPHPYTAVRDEPNVYESIQDDPQYAIVQKGRKHMHAPNAETNTAYDSESPPSNDDDRSPSVCEMVDNIIYE</sequence>
<dbReference type="GeneID" id="109477729"/>
<feature type="signal peptide" evidence="3">
    <location>
        <begin position="1"/>
        <end position="21"/>
    </location>
</feature>
<gene>
    <name evidence="6" type="primary">LOC109477729</name>
</gene>
<evidence type="ECO:0000256" key="3">
    <source>
        <dbReference type="SAM" id="SignalP"/>
    </source>
</evidence>
<dbReference type="InterPro" id="IPR002889">
    <property type="entry name" value="WSC_carb-bd"/>
</dbReference>
<evidence type="ECO:0000313" key="5">
    <source>
        <dbReference type="Proteomes" id="UP000515135"/>
    </source>
</evidence>
<evidence type="ECO:0000259" key="4">
    <source>
        <dbReference type="PROSITE" id="PS51212"/>
    </source>
</evidence>
<dbReference type="PROSITE" id="PS51212">
    <property type="entry name" value="WSC"/>
    <property type="match status" value="1"/>
</dbReference>
<evidence type="ECO:0000256" key="1">
    <source>
        <dbReference type="SAM" id="MobiDB-lite"/>
    </source>
</evidence>
<feature type="transmembrane region" description="Helical" evidence="2">
    <location>
        <begin position="166"/>
        <end position="191"/>
    </location>
</feature>
<feature type="region of interest" description="Disordered" evidence="1">
    <location>
        <begin position="239"/>
        <end position="301"/>
    </location>
</feature>
<accession>A0A6P4ZKX3</accession>
<dbReference type="Proteomes" id="UP000515135">
    <property type="component" value="Unplaced"/>
</dbReference>
<keyword evidence="2" id="KW-0812">Transmembrane</keyword>
<organism evidence="5 6">
    <name type="scientific">Branchiostoma belcheri</name>
    <name type="common">Amphioxus</name>
    <dbReference type="NCBI Taxonomy" id="7741"/>
    <lineage>
        <taxon>Eukaryota</taxon>
        <taxon>Metazoa</taxon>
        <taxon>Chordata</taxon>
        <taxon>Cephalochordata</taxon>
        <taxon>Leptocardii</taxon>
        <taxon>Amphioxiformes</taxon>
        <taxon>Branchiostomatidae</taxon>
        <taxon>Branchiostoma</taxon>
    </lineage>
</organism>
<name>A0A6P4ZKX3_BRABE</name>
<keyword evidence="3" id="KW-0732">Signal</keyword>